<gene>
    <name evidence="2" type="ORF">JK359_35820</name>
</gene>
<proteinExistence type="predicted"/>
<dbReference type="Proteomes" id="UP000661858">
    <property type="component" value="Unassembled WGS sequence"/>
</dbReference>
<dbReference type="EMBL" id="JAERRK010000030">
    <property type="protein sequence ID" value="MBL1087270.1"/>
    <property type="molecule type" value="Genomic_DNA"/>
</dbReference>
<feature type="transmembrane region" description="Helical" evidence="1">
    <location>
        <begin position="133"/>
        <end position="153"/>
    </location>
</feature>
<keyword evidence="1" id="KW-0472">Membrane</keyword>
<comment type="caution">
    <text evidence="2">The sequence shown here is derived from an EMBL/GenBank/DDBJ whole genome shotgun (WGS) entry which is preliminary data.</text>
</comment>
<keyword evidence="1" id="KW-0812">Transmembrane</keyword>
<feature type="transmembrane region" description="Helical" evidence="1">
    <location>
        <begin position="6"/>
        <end position="24"/>
    </location>
</feature>
<dbReference type="AlphaFoldDB" id="A0A937ERS3"/>
<accession>A0A937ERS3</accession>
<evidence type="ECO:0000256" key="1">
    <source>
        <dbReference type="SAM" id="Phobius"/>
    </source>
</evidence>
<dbReference type="RefSeq" id="WP_201843811.1">
    <property type="nucleotide sequence ID" value="NZ_JAERRK010000030.1"/>
</dbReference>
<feature type="transmembrane region" description="Helical" evidence="1">
    <location>
        <begin position="81"/>
        <end position="104"/>
    </location>
</feature>
<evidence type="ECO:0000313" key="3">
    <source>
        <dbReference type="Proteomes" id="UP000661858"/>
    </source>
</evidence>
<sequence>MTDAQTFAGVLAQVIPVAILAVAVEARAVHKAVIDAASRPPAPSVDATILRNLKNQVLTLAGLVFLEVAALLALAGEAGPVLSWFAGPPGAVATGLLLVVVGALSVESLAKMYEDVGLLDAPLRTRANKFAGWVQWSLVVVGVVAVLVCWMPWWDPFGSYGK</sequence>
<reference evidence="2" key="1">
    <citation type="submission" date="2021-01" db="EMBL/GenBank/DDBJ databases">
        <title>WGS of actinomycetes isolated from Thailand.</title>
        <authorList>
            <person name="Thawai C."/>
        </authorList>
    </citation>
    <scope>NUCLEOTIDE SEQUENCE</scope>
    <source>
        <strain evidence="2">RCU-197</strain>
    </source>
</reference>
<keyword evidence="1" id="KW-1133">Transmembrane helix</keyword>
<keyword evidence="3" id="KW-1185">Reference proteome</keyword>
<feature type="transmembrane region" description="Helical" evidence="1">
    <location>
        <begin position="57"/>
        <end position="75"/>
    </location>
</feature>
<name>A0A937ERS3_9ACTN</name>
<evidence type="ECO:0000313" key="2">
    <source>
        <dbReference type="EMBL" id="MBL1087270.1"/>
    </source>
</evidence>
<organism evidence="2 3">
    <name type="scientific">Streptomyces actinomycinicus</name>
    <dbReference type="NCBI Taxonomy" id="1695166"/>
    <lineage>
        <taxon>Bacteria</taxon>
        <taxon>Bacillati</taxon>
        <taxon>Actinomycetota</taxon>
        <taxon>Actinomycetes</taxon>
        <taxon>Kitasatosporales</taxon>
        <taxon>Streptomycetaceae</taxon>
        <taxon>Streptomyces</taxon>
    </lineage>
</organism>
<protein>
    <submittedName>
        <fullName evidence="2">Uncharacterized protein</fullName>
    </submittedName>
</protein>